<name>A0ABD2LZH8_9BILA</name>
<protein>
    <recommendedName>
        <fullName evidence="2">Peptidase S9A N-terminal domain-containing protein</fullName>
    </recommendedName>
</protein>
<feature type="domain" description="Peptidase S9A N-terminal" evidence="2">
    <location>
        <begin position="165"/>
        <end position="238"/>
    </location>
</feature>
<reference evidence="3 4" key="1">
    <citation type="submission" date="2024-10" db="EMBL/GenBank/DDBJ databases">
        <authorList>
            <person name="Kim D."/>
        </authorList>
    </citation>
    <scope>NUCLEOTIDE SEQUENCE [LARGE SCALE GENOMIC DNA]</scope>
    <source>
        <strain evidence="3">BH-2024</strain>
    </source>
</reference>
<dbReference type="InterPro" id="IPR023302">
    <property type="entry name" value="Pept_S9A_N"/>
</dbReference>
<feature type="region of interest" description="Disordered" evidence="1">
    <location>
        <begin position="1"/>
        <end position="41"/>
    </location>
</feature>
<evidence type="ECO:0000259" key="2">
    <source>
        <dbReference type="Pfam" id="PF02897"/>
    </source>
</evidence>
<proteinExistence type="predicted"/>
<dbReference type="EMBL" id="JBICBT010000207">
    <property type="protein sequence ID" value="KAL3120614.1"/>
    <property type="molecule type" value="Genomic_DNA"/>
</dbReference>
<evidence type="ECO:0000256" key="1">
    <source>
        <dbReference type="SAM" id="MobiDB-lite"/>
    </source>
</evidence>
<gene>
    <name evidence="3" type="ORF">niasHT_007906</name>
</gene>
<dbReference type="Gene3D" id="2.130.10.120">
    <property type="entry name" value="Prolyl oligopeptidase, N-terminal domain"/>
    <property type="match status" value="1"/>
</dbReference>
<dbReference type="AlphaFoldDB" id="A0ABD2LZH8"/>
<evidence type="ECO:0000313" key="3">
    <source>
        <dbReference type="EMBL" id="KAL3120614.1"/>
    </source>
</evidence>
<organism evidence="3 4">
    <name type="scientific">Heterodera trifolii</name>
    <dbReference type="NCBI Taxonomy" id="157864"/>
    <lineage>
        <taxon>Eukaryota</taxon>
        <taxon>Metazoa</taxon>
        <taxon>Ecdysozoa</taxon>
        <taxon>Nematoda</taxon>
        <taxon>Chromadorea</taxon>
        <taxon>Rhabditida</taxon>
        <taxon>Tylenchina</taxon>
        <taxon>Tylenchomorpha</taxon>
        <taxon>Tylenchoidea</taxon>
        <taxon>Heteroderidae</taxon>
        <taxon>Heteroderinae</taxon>
        <taxon>Heterodera</taxon>
    </lineage>
</organism>
<feature type="region of interest" description="Disordered" evidence="1">
    <location>
        <begin position="77"/>
        <end position="106"/>
    </location>
</feature>
<evidence type="ECO:0000313" key="4">
    <source>
        <dbReference type="Proteomes" id="UP001620626"/>
    </source>
</evidence>
<comment type="caution">
    <text evidence="3">The sequence shown here is derived from an EMBL/GenBank/DDBJ whole genome shotgun (WGS) entry which is preliminary data.</text>
</comment>
<sequence>MGRGHFAAANSPRPSRREKLAAGPTRRGAISPPSNSPRPTRRALFFGHLAARFLFSLNKKNLAARWPKNKARRVGRGELGGGEIAPRRVGPAASWPRGELTPRRVGRGELGGSPIISIFQNIRQADSALLPSFFRIATGEKEEIVHCLTVCLRGLRRVEGFKKWTGVDLKDEITRVSGCAVQWYPDNTGIYYSTYPELLASGSSTQSLEHKLVYYHEMGSSSADRLVYQYPEKSVTLASSQAMVNFVFL</sequence>
<dbReference type="Proteomes" id="UP001620626">
    <property type="component" value="Unassembled WGS sequence"/>
</dbReference>
<accession>A0ABD2LZH8</accession>
<dbReference type="SUPFAM" id="SSF50993">
    <property type="entry name" value="Peptidase/esterase 'gauge' domain"/>
    <property type="match status" value="1"/>
</dbReference>
<keyword evidence="4" id="KW-1185">Reference proteome</keyword>
<dbReference type="Pfam" id="PF02897">
    <property type="entry name" value="Peptidase_S9_N"/>
    <property type="match status" value="1"/>
</dbReference>